<keyword evidence="2" id="KW-1185">Reference proteome</keyword>
<protein>
    <submittedName>
        <fullName evidence="1">Uncharacterized protein</fullName>
    </submittedName>
</protein>
<dbReference type="OrthoDB" id="10578305at2759"/>
<reference evidence="1 2" key="1">
    <citation type="journal article" date="2013" name="PLoS Genet.">
        <title>Comparative genome structure, secondary metabolite, and effector coding capacity across Cochliobolus pathogens.</title>
        <authorList>
            <person name="Condon B.J."/>
            <person name="Leng Y."/>
            <person name="Wu D."/>
            <person name="Bushley K.E."/>
            <person name="Ohm R.A."/>
            <person name="Otillar R."/>
            <person name="Martin J."/>
            <person name="Schackwitz W."/>
            <person name="Grimwood J."/>
            <person name="MohdZainudin N."/>
            <person name="Xue C."/>
            <person name="Wang R."/>
            <person name="Manning V.A."/>
            <person name="Dhillon B."/>
            <person name="Tu Z.J."/>
            <person name="Steffenson B.J."/>
            <person name="Salamov A."/>
            <person name="Sun H."/>
            <person name="Lowry S."/>
            <person name="LaButti K."/>
            <person name="Han J."/>
            <person name="Copeland A."/>
            <person name="Lindquist E."/>
            <person name="Barry K."/>
            <person name="Schmutz J."/>
            <person name="Baker S.E."/>
            <person name="Ciuffetti L.M."/>
            <person name="Grigoriev I.V."/>
            <person name="Zhong S."/>
            <person name="Turgeon B.G."/>
        </authorList>
    </citation>
    <scope>NUCLEOTIDE SEQUENCE [LARGE SCALE GENOMIC DNA]</scope>
    <source>
        <strain evidence="1 2">FI3</strain>
    </source>
</reference>
<evidence type="ECO:0000313" key="2">
    <source>
        <dbReference type="Proteomes" id="UP000054337"/>
    </source>
</evidence>
<dbReference type="RefSeq" id="XP_014553711.1">
    <property type="nucleotide sequence ID" value="XM_014698225.1"/>
</dbReference>
<dbReference type="AlphaFoldDB" id="W7EIR4"/>
<organism evidence="1 2">
    <name type="scientific">Bipolaris victoriae (strain FI3)</name>
    <name type="common">Victoria blight of oats agent</name>
    <name type="synonym">Cochliobolus victoriae</name>
    <dbReference type="NCBI Taxonomy" id="930091"/>
    <lineage>
        <taxon>Eukaryota</taxon>
        <taxon>Fungi</taxon>
        <taxon>Dikarya</taxon>
        <taxon>Ascomycota</taxon>
        <taxon>Pezizomycotina</taxon>
        <taxon>Dothideomycetes</taxon>
        <taxon>Pleosporomycetidae</taxon>
        <taxon>Pleosporales</taxon>
        <taxon>Pleosporineae</taxon>
        <taxon>Pleosporaceae</taxon>
        <taxon>Bipolaris</taxon>
    </lineage>
</organism>
<evidence type="ECO:0000313" key="1">
    <source>
        <dbReference type="EMBL" id="EUN24142.1"/>
    </source>
</evidence>
<dbReference type="Proteomes" id="UP000054337">
    <property type="component" value="Unassembled WGS sequence"/>
</dbReference>
<dbReference type="EMBL" id="KI968772">
    <property type="protein sequence ID" value="EUN24142.1"/>
    <property type="molecule type" value="Genomic_DNA"/>
</dbReference>
<dbReference type="GeneID" id="26252179"/>
<sequence>MLLCNRGGSDHACYRDQKTRARCDSGERLDQLAEVAADIHGGRGGSRYDDVGVVFVDVVVVVGVAISEDGGHGALCSESAYRRANGRSIAPKTSVGGLAWDARACQEICLKGIVTGIGSGKTGYHWPRGHRPTSHHGPVCRSSYAWDQDDTTLEYPASPKAFTRLINGDRAWQHLVRVVIAVVVVGKRAATVWAVIRAWAAVPYPGTTVICVTICPAWWTQQAPGHVPLLRMRAWAWGERVVLACTRHYIAPSHPRPAISAACARNQHTDKFSIAPRHGAPRRRACTWASAILSSSGQQHVMDTVIYIHYVAARNSPHTKHAQRWPVVPAHGQ</sequence>
<accession>W7EIR4</accession>
<dbReference type="HOGENOM" id="CLU_863287_0_0_1"/>
<gene>
    <name evidence="1" type="ORF">COCVIDRAFT_18406</name>
</gene>
<proteinExistence type="predicted"/>
<name>W7EIR4_BIPV3</name>